<dbReference type="PANTHER" id="PTHR22306">
    <property type="entry name" value="CHROMOSOME 7 OPEN READING FRAME 50"/>
    <property type="match status" value="1"/>
</dbReference>
<reference evidence="3" key="3">
    <citation type="submission" date="2025-09" db="UniProtKB">
        <authorList>
            <consortium name="Ensembl"/>
        </authorList>
    </citation>
    <scope>IDENTIFICATION</scope>
</reference>
<feature type="compositionally biased region" description="Basic residues" evidence="1">
    <location>
        <begin position="16"/>
        <end position="32"/>
    </location>
</feature>
<evidence type="ECO:0000259" key="2">
    <source>
        <dbReference type="Pfam" id="PF10180"/>
    </source>
</evidence>
<dbReference type="AlphaFoldDB" id="A0A3B4C6N8"/>
<dbReference type="CTD" id="84310"/>
<dbReference type="RefSeq" id="XP_017556300.1">
    <property type="nucleotide sequence ID" value="XM_017700811.2"/>
</dbReference>
<dbReference type="InterPro" id="IPR019327">
    <property type="entry name" value="WKF"/>
</dbReference>
<organism evidence="3 4">
    <name type="scientific">Pygocentrus nattereri</name>
    <name type="common">Red-bellied piranha</name>
    <dbReference type="NCBI Taxonomy" id="42514"/>
    <lineage>
        <taxon>Eukaryota</taxon>
        <taxon>Metazoa</taxon>
        <taxon>Chordata</taxon>
        <taxon>Craniata</taxon>
        <taxon>Vertebrata</taxon>
        <taxon>Euteleostomi</taxon>
        <taxon>Actinopterygii</taxon>
        <taxon>Neopterygii</taxon>
        <taxon>Teleostei</taxon>
        <taxon>Ostariophysi</taxon>
        <taxon>Characiformes</taxon>
        <taxon>Characoidei</taxon>
        <taxon>Pygocentrus</taxon>
    </lineage>
</organism>
<feature type="region of interest" description="Disordered" evidence="1">
    <location>
        <begin position="1"/>
        <end position="143"/>
    </location>
</feature>
<evidence type="ECO:0000256" key="1">
    <source>
        <dbReference type="SAM" id="MobiDB-lite"/>
    </source>
</evidence>
<sequence length="247" mass="28473">MAKSPLLQPEASSEKKKSKQAMKDKKKMKRKKTEYEDSETFVPADEVSGVKKKKADINDVTTLESKKKKKQRKTKSKSSDEFTSPAEADQPAEAQMNEVEEEGMEGGDDLTPEERRVLERKLKKIRRKEEKKNQKEKSEKEELKTNVAQKQALEYLTCWSEKREEWKFQKTRQVWLLQHMFDSEKVSDAHFAVLLSYLEGLKGVARETTVQKAEALVRWGGQEDTEGGAAEAERRAHRAKEVIQILS</sequence>
<feature type="compositionally biased region" description="Basic and acidic residues" evidence="1">
    <location>
        <begin position="127"/>
        <end position="143"/>
    </location>
</feature>
<dbReference type="GeneTree" id="ENSGT00390000017838"/>
<dbReference type="RefSeq" id="XP_017556299.1">
    <property type="nucleotide sequence ID" value="XM_017700810.2"/>
</dbReference>
<dbReference type="OrthoDB" id="10261563at2759"/>
<dbReference type="PANTHER" id="PTHR22306:SF2">
    <property type="entry name" value="CHROMOSOME 7 OPEN READING FRAME 50"/>
    <property type="match status" value="1"/>
</dbReference>
<reference evidence="3 4" key="1">
    <citation type="submission" date="2020-10" db="EMBL/GenBank/DDBJ databases">
        <title>Pygocentrus nattereri (red-bellied piranha) genome, fPygNat1, primary haplotype.</title>
        <authorList>
            <person name="Myers G."/>
            <person name="Meyer A."/>
            <person name="Karagic N."/>
            <person name="Pippel M."/>
            <person name="Winkler S."/>
            <person name="Tracey A."/>
            <person name="Wood J."/>
            <person name="Formenti G."/>
            <person name="Howe K."/>
            <person name="Fedrigo O."/>
            <person name="Jarvis E.D."/>
        </authorList>
    </citation>
    <scope>NUCLEOTIDE SEQUENCE [LARGE SCALE GENOMIC DNA]</scope>
</reference>
<feature type="domain" description="WKF" evidence="2">
    <location>
        <begin position="154"/>
        <end position="215"/>
    </location>
</feature>
<dbReference type="STRING" id="42514.ENSPNAP00000006556"/>
<dbReference type="Ensembl" id="ENSPNAT00000003344.2">
    <property type="protein sequence ID" value="ENSPNAP00000006556.1"/>
    <property type="gene ID" value="ENSPNAG00000002295.2"/>
</dbReference>
<dbReference type="OMA" id="CWAENRS"/>
<reference evidence="3" key="2">
    <citation type="submission" date="2025-08" db="UniProtKB">
        <authorList>
            <consortium name="Ensembl"/>
        </authorList>
    </citation>
    <scope>IDENTIFICATION</scope>
</reference>
<dbReference type="Proteomes" id="UP001501920">
    <property type="component" value="Chromosome 3"/>
</dbReference>
<accession>A0A3B4C6N8</accession>
<evidence type="ECO:0000313" key="4">
    <source>
        <dbReference type="Proteomes" id="UP001501920"/>
    </source>
</evidence>
<protein>
    <recommendedName>
        <fullName evidence="2">WKF domain-containing protein</fullName>
    </recommendedName>
</protein>
<evidence type="ECO:0000313" key="3">
    <source>
        <dbReference type="Ensembl" id="ENSPNAP00000006556.1"/>
    </source>
</evidence>
<feature type="compositionally biased region" description="Basic residues" evidence="1">
    <location>
        <begin position="66"/>
        <end position="76"/>
    </location>
</feature>
<dbReference type="GeneID" id="108429217"/>
<name>A0A3B4C6N8_PYGNA</name>
<proteinExistence type="predicted"/>
<feature type="compositionally biased region" description="Acidic residues" evidence="1">
    <location>
        <begin position="98"/>
        <end position="111"/>
    </location>
</feature>
<dbReference type="Pfam" id="PF10180">
    <property type="entry name" value="WKF"/>
    <property type="match status" value="1"/>
</dbReference>
<keyword evidence="4" id="KW-1185">Reference proteome</keyword>